<reference evidence="1 2" key="1">
    <citation type="submission" date="2019-09" db="EMBL/GenBank/DDBJ databases">
        <title>Bird 10,000 Genomes (B10K) Project - Family phase.</title>
        <authorList>
            <person name="Zhang G."/>
        </authorList>
    </citation>
    <scope>NUCLEOTIDE SEQUENCE [LARGE SCALE GENOMIC DNA]</scope>
    <source>
        <strain evidence="1">B10K-DU-002-82</strain>
    </source>
</reference>
<dbReference type="PANTHER" id="PTHR10424:SF68">
    <property type="entry name" value="ENDOGENOUS RETROVIRUS GROUP 3 MEMBER 1 ENV POLYPROTEIN"/>
    <property type="match status" value="1"/>
</dbReference>
<organism evidence="1 2">
    <name type="scientific">Mystacornis crossleyi</name>
    <dbReference type="NCBI Taxonomy" id="98133"/>
    <lineage>
        <taxon>Eukaryota</taxon>
        <taxon>Metazoa</taxon>
        <taxon>Chordata</taxon>
        <taxon>Craniata</taxon>
        <taxon>Vertebrata</taxon>
        <taxon>Euteleostomi</taxon>
        <taxon>Archelosauria</taxon>
        <taxon>Archosauria</taxon>
        <taxon>Dinosauria</taxon>
        <taxon>Saurischia</taxon>
        <taxon>Theropoda</taxon>
        <taxon>Coelurosauria</taxon>
        <taxon>Aves</taxon>
        <taxon>Neognathae</taxon>
        <taxon>Neoaves</taxon>
        <taxon>Telluraves</taxon>
        <taxon>Australaves</taxon>
        <taxon>Passeriformes</taxon>
        <taxon>Sylvioidea</taxon>
        <taxon>Timaliidae</taxon>
        <taxon>Mystacornis</taxon>
    </lineage>
</organism>
<evidence type="ECO:0000313" key="2">
    <source>
        <dbReference type="Proteomes" id="UP000537747"/>
    </source>
</evidence>
<sequence length="88" mass="10149">IKVRELYEYIIQEQNLFKAISHVAKFWDQPENTEEEFWVAPNGPYWICGKKAYASLPPTWKGICTLGIICPSFFLLPWEAGKTLGTLL</sequence>
<name>A0A7L2S564_9PASS</name>
<dbReference type="EMBL" id="VYZQ01009056">
    <property type="protein sequence ID" value="NXS16026.1"/>
    <property type="molecule type" value="Genomic_DNA"/>
</dbReference>
<accession>A0A7L2S564</accession>
<dbReference type="PANTHER" id="PTHR10424">
    <property type="entry name" value="VIRAL ENVELOPE PROTEIN"/>
    <property type="match status" value="1"/>
</dbReference>
<dbReference type="AlphaFoldDB" id="A0A7L2S564"/>
<proteinExistence type="predicted"/>
<feature type="non-terminal residue" evidence="1">
    <location>
        <position position="1"/>
    </location>
</feature>
<comment type="caution">
    <text evidence="1">The sequence shown here is derived from an EMBL/GenBank/DDBJ whole genome shotgun (WGS) entry which is preliminary data.</text>
</comment>
<dbReference type="OrthoDB" id="9950230at2759"/>
<keyword evidence="2" id="KW-1185">Reference proteome</keyword>
<dbReference type="Proteomes" id="UP000537747">
    <property type="component" value="Unassembled WGS sequence"/>
</dbReference>
<gene>
    <name evidence="1" type="primary">Erv31_1</name>
    <name evidence="1" type="ORF">MYSCRO_R11292</name>
</gene>
<feature type="non-terminal residue" evidence="1">
    <location>
        <position position="88"/>
    </location>
</feature>
<protein>
    <submittedName>
        <fullName evidence="1">ENR1 protein</fullName>
    </submittedName>
</protein>
<evidence type="ECO:0000313" key="1">
    <source>
        <dbReference type="EMBL" id="NXS16026.1"/>
    </source>
</evidence>
<dbReference type="InterPro" id="IPR018154">
    <property type="entry name" value="TLV/ENV_coat_polyprotein"/>
</dbReference>